<name>A0ABY0ETF7_9BACT</name>
<evidence type="ECO:0000259" key="1">
    <source>
        <dbReference type="Pfam" id="PF11614"/>
    </source>
</evidence>
<dbReference type="RefSeq" id="WP_306461037.1">
    <property type="nucleotide sequence ID" value="NZ_PDKD01000243.1"/>
</dbReference>
<proteinExistence type="predicted"/>
<comment type="caution">
    <text evidence="2">The sequence shown here is derived from an EMBL/GenBank/DDBJ whole genome shotgun (WGS) entry which is preliminary data.</text>
</comment>
<keyword evidence="3" id="KW-1185">Reference proteome</keyword>
<sequence>KIKEDNVVANNFLLLFQNTDSKTHTYNIEIVGRDDITIERFRPFKLQPGRLRKKVVILQTDKILVNDKTKDTPITVKLRAYAVDEPDKISVFRDAVFIYPRADKLK</sequence>
<evidence type="ECO:0000313" key="3">
    <source>
        <dbReference type="Proteomes" id="UP000289132"/>
    </source>
</evidence>
<dbReference type="EMBL" id="PDKD01000243">
    <property type="protein sequence ID" value="RXJ83726.1"/>
    <property type="molecule type" value="Genomic_DNA"/>
</dbReference>
<dbReference type="InterPro" id="IPR032879">
    <property type="entry name" value="FixG_C"/>
</dbReference>
<feature type="domain" description="FixG C-terminal immunoglobulin-like" evidence="1">
    <location>
        <begin position="3"/>
        <end position="100"/>
    </location>
</feature>
<dbReference type="Pfam" id="PF11614">
    <property type="entry name" value="FixG_C"/>
    <property type="match status" value="1"/>
</dbReference>
<dbReference type="Gene3D" id="2.60.40.10">
    <property type="entry name" value="Immunoglobulins"/>
    <property type="match status" value="1"/>
</dbReference>
<feature type="non-terminal residue" evidence="2">
    <location>
        <position position="1"/>
    </location>
</feature>
<gene>
    <name evidence="2" type="ORF">CRU87_10975</name>
</gene>
<protein>
    <submittedName>
        <fullName evidence="2">Cytochrome c oxidase accessory protein CcoG</fullName>
    </submittedName>
</protein>
<evidence type="ECO:0000313" key="2">
    <source>
        <dbReference type="EMBL" id="RXJ83726.1"/>
    </source>
</evidence>
<reference evidence="2 3" key="1">
    <citation type="submission" date="2017-10" db="EMBL/GenBank/DDBJ databases">
        <title>Genomics of the genus Arcobacter.</title>
        <authorList>
            <person name="Perez-Cataluna A."/>
            <person name="Figueras M.J."/>
        </authorList>
    </citation>
    <scope>NUCLEOTIDE SEQUENCE [LARGE SCALE GENOMIC DNA]</scope>
    <source>
        <strain evidence="2 3">LMG 25534</strain>
    </source>
</reference>
<accession>A0ABY0ETF7</accession>
<dbReference type="InterPro" id="IPR013783">
    <property type="entry name" value="Ig-like_fold"/>
</dbReference>
<organism evidence="2 3">
    <name type="scientific">Aliarcobacter trophiarum LMG 25534</name>
    <dbReference type="NCBI Taxonomy" id="1032241"/>
    <lineage>
        <taxon>Bacteria</taxon>
        <taxon>Pseudomonadati</taxon>
        <taxon>Campylobacterota</taxon>
        <taxon>Epsilonproteobacteria</taxon>
        <taxon>Campylobacterales</taxon>
        <taxon>Arcobacteraceae</taxon>
        <taxon>Aliarcobacter</taxon>
    </lineage>
</organism>
<dbReference type="Proteomes" id="UP000289132">
    <property type="component" value="Unassembled WGS sequence"/>
</dbReference>